<reference evidence="1 2" key="2">
    <citation type="submission" date="2024-01" db="EMBL/GenBank/DDBJ databases">
        <authorList>
            <person name="Xie X."/>
        </authorList>
    </citation>
    <scope>NUCLEOTIDE SEQUENCE [LARGE SCALE GENOMIC DNA]</scope>
    <source>
        <strain evidence="1">SCUT-1</strain>
    </source>
</reference>
<evidence type="ECO:0000313" key="1">
    <source>
        <dbReference type="EMBL" id="MEB4591409.1"/>
    </source>
</evidence>
<dbReference type="Proteomes" id="UP001308005">
    <property type="component" value="Unassembled WGS sequence"/>
</dbReference>
<sequence length="277" mass="29909">MGRASVGVKGPLEYGNVKALYDVEAEFSDIAAQETSSDNKEVRLRTAQITIPTKKYGVIAGGRGYSGQRKDLYGHLDIFENTEVYNPNNGNYYQGSDLTAQTLYVPGFLLWKTPSIGHVYAVPGLVTTNDGNGKAIDATSWRVMYDNKGVKAGVGVTKIETGANDYTRTAAALSYTAERWQAGVTREQNKHSPSGDFDVTAVGASYKFTPKVTGNLAYFKKDHKTNAAADNTAVISNVTYALGSTPKQGKSAKLFLEHEEHDIKANTKTTAGISLAF</sequence>
<name>A0ABU6CZB4_9GAMM</name>
<protein>
    <recommendedName>
        <fullName evidence="3">Porin domain-containing protein</fullName>
    </recommendedName>
</protein>
<dbReference type="InterPro" id="IPR023614">
    <property type="entry name" value="Porin_dom_sf"/>
</dbReference>
<reference evidence="2" key="1">
    <citation type="submission" date="2023-07" db="EMBL/GenBank/DDBJ databases">
        <title>The carbon used by Thiothrix.</title>
        <authorList>
            <person name="Chen L."/>
        </authorList>
    </citation>
    <scope>NUCLEOTIDE SEQUENCE [LARGE SCALE GENOMIC DNA]</scope>
</reference>
<accession>A0ABU6CZB4</accession>
<dbReference type="Gene3D" id="2.40.160.10">
    <property type="entry name" value="Porin"/>
    <property type="match status" value="1"/>
</dbReference>
<evidence type="ECO:0000313" key="2">
    <source>
        <dbReference type="Proteomes" id="UP001308005"/>
    </source>
</evidence>
<keyword evidence="2" id="KW-1185">Reference proteome</keyword>
<proteinExistence type="predicted"/>
<comment type="caution">
    <text evidence="1">The sequence shown here is derived from an EMBL/GenBank/DDBJ whole genome shotgun (WGS) entry which is preliminary data.</text>
</comment>
<organism evidence="1 2">
    <name type="scientific">Candidatus Thiothrix phosphatis</name>
    <dbReference type="NCBI Taxonomy" id="3112415"/>
    <lineage>
        <taxon>Bacteria</taxon>
        <taxon>Pseudomonadati</taxon>
        <taxon>Pseudomonadota</taxon>
        <taxon>Gammaproteobacteria</taxon>
        <taxon>Thiotrichales</taxon>
        <taxon>Thiotrichaceae</taxon>
        <taxon>Thiothrix</taxon>
    </lineage>
</organism>
<dbReference type="SUPFAM" id="SSF56935">
    <property type="entry name" value="Porins"/>
    <property type="match status" value="1"/>
</dbReference>
<dbReference type="RefSeq" id="WP_324694989.1">
    <property type="nucleotide sequence ID" value="NZ_JAYMYJ010000101.1"/>
</dbReference>
<gene>
    <name evidence="1" type="ORF">VSS37_10500</name>
</gene>
<evidence type="ECO:0008006" key="3">
    <source>
        <dbReference type="Google" id="ProtNLM"/>
    </source>
</evidence>
<dbReference type="EMBL" id="JAYMYJ010000101">
    <property type="protein sequence ID" value="MEB4591409.1"/>
    <property type="molecule type" value="Genomic_DNA"/>
</dbReference>